<keyword evidence="1" id="KW-0010">Activator</keyword>
<comment type="caution">
    <text evidence="4">The sequence shown here is derived from an EMBL/GenBank/DDBJ whole genome shotgun (WGS) entry which is preliminary data.</text>
</comment>
<dbReference type="SUPFAM" id="SSF51206">
    <property type="entry name" value="cAMP-binding domain-like"/>
    <property type="match status" value="2"/>
</dbReference>
<dbReference type="InterPro" id="IPR018488">
    <property type="entry name" value="cNMP-bd_CS"/>
</dbReference>
<dbReference type="InterPro" id="IPR018490">
    <property type="entry name" value="cNMP-bd_dom_sf"/>
</dbReference>
<reference evidence="4" key="1">
    <citation type="submission" date="2020-02" db="EMBL/GenBank/DDBJ databases">
        <authorList>
            <person name="Shen X.-R."/>
            <person name="Zhang Y.-X."/>
        </authorList>
    </citation>
    <scope>NUCLEOTIDE SEQUENCE</scope>
    <source>
        <strain evidence="4">SYP-B3998</strain>
    </source>
</reference>
<dbReference type="Gene3D" id="2.60.120.10">
    <property type="entry name" value="Jelly Rolls"/>
    <property type="match status" value="2"/>
</dbReference>
<gene>
    <name evidence="4" type="ORF">GK047_07855</name>
</gene>
<evidence type="ECO:0000256" key="2">
    <source>
        <dbReference type="SAM" id="Phobius"/>
    </source>
</evidence>
<organism evidence="4">
    <name type="scientific">Paenibacillus sp. SYP-B3998</name>
    <dbReference type="NCBI Taxonomy" id="2678564"/>
    <lineage>
        <taxon>Bacteria</taxon>
        <taxon>Bacillati</taxon>
        <taxon>Bacillota</taxon>
        <taxon>Bacilli</taxon>
        <taxon>Bacillales</taxon>
        <taxon>Paenibacillaceae</taxon>
        <taxon>Paenibacillus</taxon>
    </lineage>
</organism>
<keyword evidence="2" id="KW-0472">Membrane</keyword>
<name>A0A6G3ZW42_9BACL</name>
<dbReference type="InterPro" id="IPR026898">
    <property type="entry name" value="PrsW"/>
</dbReference>
<proteinExistence type="predicted"/>
<dbReference type="PROSITE" id="PS00889">
    <property type="entry name" value="CNMP_BINDING_2"/>
    <property type="match status" value="1"/>
</dbReference>
<evidence type="ECO:0000259" key="3">
    <source>
        <dbReference type="PROSITE" id="PS50042"/>
    </source>
</evidence>
<dbReference type="GO" id="GO:0008233">
    <property type="term" value="F:peptidase activity"/>
    <property type="evidence" value="ECO:0007669"/>
    <property type="project" value="InterPro"/>
</dbReference>
<accession>A0A6G3ZW42</accession>
<dbReference type="RefSeq" id="WP_163943445.1">
    <property type="nucleotide sequence ID" value="NZ_JAAIKC010000001.1"/>
</dbReference>
<dbReference type="EMBL" id="JAAIKC010000001">
    <property type="protein sequence ID" value="NEW05924.1"/>
    <property type="molecule type" value="Genomic_DNA"/>
</dbReference>
<dbReference type="Pfam" id="PF13367">
    <property type="entry name" value="PrsW-protease"/>
    <property type="match status" value="1"/>
</dbReference>
<feature type="transmembrane region" description="Helical" evidence="2">
    <location>
        <begin position="394"/>
        <end position="414"/>
    </location>
</feature>
<dbReference type="SMART" id="SM00100">
    <property type="entry name" value="cNMP"/>
    <property type="match status" value="2"/>
</dbReference>
<dbReference type="AlphaFoldDB" id="A0A6G3ZW42"/>
<keyword evidence="2" id="KW-1133">Transmembrane helix</keyword>
<dbReference type="InterPro" id="IPR014710">
    <property type="entry name" value="RmlC-like_jellyroll"/>
</dbReference>
<feature type="transmembrane region" description="Helical" evidence="2">
    <location>
        <begin position="461"/>
        <end position="487"/>
    </location>
</feature>
<feature type="transmembrane region" description="Helical" evidence="2">
    <location>
        <begin position="322"/>
        <end position="343"/>
    </location>
</feature>
<dbReference type="InterPro" id="IPR000595">
    <property type="entry name" value="cNMP-bd_dom"/>
</dbReference>
<sequence>MENIPDELRNHTLLHGVPEHELAAATSTMQMVSYADRTTILKEGAVGDDCFFILSGEVSVTARSLIGSSVRLATLGPGALIGEMALLSSERRTATIRAVGEVQALRLDRGAFRTLAALSPLFHESLTYSARIRDIHGLLSKASIWSSIPDSELRGLAEVTVLRSAKQGQVIVYEGDASNMFYTIGSGSFEVRSSGKRVAVLHQGDYFGEIALLTGVSTTATITALEDGKLLALGEEEFRFTLMRHEPVKRQFLAALRIRRPDIADTAIRQWMPDSEQPGQVTATGQNWLRPPAQQRWIDVLMAMGGLFLVATLLSVWLKGAIWTYAALVTGCLAGPVTFVAYARSSQLLGYRISRLLGVFVTSAAIALPLAMLLEKSWLFAKGPDAYTFTQLHLPIAVALIEEGSKLLICYFFLRSKRQRFRMDAVVFGAAAGMGFAAVENMIYGWAFLGTGATGSMLAVLWLRALLSPFGHGTWTAIAAAGIGIGLSKASTSSGRLSVWLKVAGLVSASILLHTLWDFQFASGALRVVGMAAVGAAGLLLLFLLIRSGTAEEIQALTLLNPALSADRLIDDAEEEDADVERPLNCQVCDTQCPPKTRYCPRCGQSLRAEAARN</sequence>
<feature type="transmembrane region" description="Helical" evidence="2">
    <location>
        <begin position="297"/>
        <end position="316"/>
    </location>
</feature>
<dbReference type="Pfam" id="PF00027">
    <property type="entry name" value="cNMP_binding"/>
    <property type="match status" value="2"/>
</dbReference>
<dbReference type="PANTHER" id="PTHR23011">
    <property type="entry name" value="CYCLIC NUCLEOTIDE-BINDING DOMAIN CONTAINING PROTEIN"/>
    <property type="match status" value="1"/>
</dbReference>
<feature type="domain" description="Cyclic nucleotide-binding" evidence="3">
    <location>
        <begin position="144"/>
        <end position="259"/>
    </location>
</feature>
<evidence type="ECO:0000256" key="1">
    <source>
        <dbReference type="ARBA" id="ARBA00023159"/>
    </source>
</evidence>
<dbReference type="CDD" id="cd00038">
    <property type="entry name" value="CAP_ED"/>
    <property type="match status" value="2"/>
</dbReference>
<feature type="domain" description="Cyclic nucleotide-binding" evidence="3">
    <location>
        <begin position="13"/>
        <end position="115"/>
    </location>
</feature>
<feature type="transmembrane region" description="Helical" evidence="2">
    <location>
        <begin position="525"/>
        <end position="546"/>
    </location>
</feature>
<dbReference type="PANTHER" id="PTHR23011:SF28">
    <property type="entry name" value="CYCLIC NUCLEOTIDE-BINDING DOMAIN CONTAINING PROTEIN"/>
    <property type="match status" value="1"/>
</dbReference>
<evidence type="ECO:0000313" key="4">
    <source>
        <dbReference type="EMBL" id="NEW05924.1"/>
    </source>
</evidence>
<protein>
    <submittedName>
        <fullName evidence="4">Cyclic nucleotide-binding domain-containing protein</fullName>
    </submittedName>
</protein>
<feature type="transmembrane region" description="Helical" evidence="2">
    <location>
        <begin position="426"/>
        <end position="449"/>
    </location>
</feature>
<feature type="transmembrane region" description="Helical" evidence="2">
    <location>
        <begin position="355"/>
        <end position="374"/>
    </location>
</feature>
<keyword evidence="2" id="KW-0812">Transmembrane</keyword>
<dbReference type="PROSITE" id="PS50042">
    <property type="entry name" value="CNMP_BINDING_3"/>
    <property type="match status" value="2"/>
</dbReference>
<feature type="transmembrane region" description="Helical" evidence="2">
    <location>
        <begin position="499"/>
        <end position="519"/>
    </location>
</feature>